<dbReference type="GO" id="GO:0005886">
    <property type="term" value="C:plasma membrane"/>
    <property type="evidence" value="ECO:0007669"/>
    <property type="project" value="UniProtKB-SubCell"/>
</dbReference>
<evidence type="ECO:0000313" key="8">
    <source>
        <dbReference type="Proteomes" id="UP000033860"/>
    </source>
</evidence>
<evidence type="ECO:0000256" key="2">
    <source>
        <dbReference type="ARBA" id="ARBA00022475"/>
    </source>
</evidence>
<dbReference type="SUPFAM" id="SSF53448">
    <property type="entry name" value="Nucleotide-diphospho-sugar transferases"/>
    <property type="match status" value="1"/>
</dbReference>
<dbReference type="EMBL" id="LCNT01000007">
    <property type="protein sequence ID" value="KKU60798.1"/>
    <property type="molecule type" value="Genomic_DNA"/>
</dbReference>
<evidence type="ECO:0000259" key="6">
    <source>
        <dbReference type="Pfam" id="PF00535"/>
    </source>
</evidence>
<keyword evidence="3" id="KW-0328">Glycosyltransferase</keyword>
<organism evidence="7 8">
    <name type="scientific">Candidatus Beckwithbacteria bacterium GW2011_GWB1_47_15</name>
    <dbReference type="NCBI Taxonomy" id="1618371"/>
    <lineage>
        <taxon>Bacteria</taxon>
        <taxon>Candidatus Beckwithiibacteriota</taxon>
    </lineage>
</organism>
<accession>A0A0G1U379</accession>
<dbReference type="GO" id="GO:0016757">
    <property type="term" value="F:glycosyltransferase activity"/>
    <property type="evidence" value="ECO:0007669"/>
    <property type="project" value="UniProtKB-KW"/>
</dbReference>
<keyword evidence="5" id="KW-0472">Membrane</keyword>
<dbReference type="PANTHER" id="PTHR43646">
    <property type="entry name" value="GLYCOSYLTRANSFERASE"/>
    <property type="match status" value="1"/>
</dbReference>
<comment type="subcellular location">
    <subcellularLocation>
        <location evidence="1">Cell membrane</location>
    </subcellularLocation>
</comment>
<dbReference type="InterPro" id="IPR001173">
    <property type="entry name" value="Glyco_trans_2-like"/>
</dbReference>
<gene>
    <name evidence="7" type="ORF">UX85_C0007G0085</name>
</gene>
<dbReference type="Gene3D" id="3.90.550.10">
    <property type="entry name" value="Spore Coat Polysaccharide Biosynthesis Protein SpsA, Chain A"/>
    <property type="match status" value="1"/>
</dbReference>
<keyword evidence="2" id="KW-1003">Cell membrane</keyword>
<evidence type="ECO:0000256" key="1">
    <source>
        <dbReference type="ARBA" id="ARBA00004236"/>
    </source>
</evidence>
<feature type="domain" description="Glycosyltransferase 2-like" evidence="6">
    <location>
        <begin position="49"/>
        <end position="203"/>
    </location>
</feature>
<name>A0A0G1U379_9BACT</name>
<dbReference type="Pfam" id="PF00535">
    <property type="entry name" value="Glycos_transf_2"/>
    <property type="match status" value="1"/>
</dbReference>
<evidence type="ECO:0000313" key="7">
    <source>
        <dbReference type="EMBL" id="KKU60798.1"/>
    </source>
</evidence>
<evidence type="ECO:0000256" key="5">
    <source>
        <dbReference type="ARBA" id="ARBA00023136"/>
    </source>
</evidence>
<proteinExistence type="predicted"/>
<evidence type="ECO:0000256" key="4">
    <source>
        <dbReference type="ARBA" id="ARBA00022679"/>
    </source>
</evidence>
<dbReference type="Proteomes" id="UP000033860">
    <property type="component" value="Unassembled WGS sequence"/>
</dbReference>
<reference evidence="7 8" key="1">
    <citation type="journal article" date="2015" name="Nature">
        <title>rRNA introns, odd ribosomes, and small enigmatic genomes across a large radiation of phyla.</title>
        <authorList>
            <person name="Brown C.T."/>
            <person name="Hug L.A."/>
            <person name="Thomas B.C."/>
            <person name="Sharon I."/>
            <person name="Castelle C.J."/>
            <person name="Singh A."/>
            <person name="Wilkins M.J."/>
            <person name="Williams K.H."/>
            <person name="Banfield J.F."/>
        </authorList>
    </citation>
    <scope>NUCLEOTIDE SEQUENCE [LARGE SCALE GENOMIC DNA]</scope>
</reference>
<comment type="caution">
    <text evidence="7">The sequence shown here is derived from an EMBL/GenBank/DDBJ whole genome shotgun (WGS) entry which is preliminary data.</text>
</comment>
<protein>
    <recommendedName>
        <fullName evidence="6">Glycosyltransferase 2-like domain-containing protein</fullName>
    </recommendedName>
</protein>
<dbReference type="CDD" id="cd00761">
    <property type="entry name" value="Glyco_tranf_GTA_type"/>
    <property type="match status" value="1"/>
</dbReference>
<dbReference type="AlphaFoldDB" id="A0A0G1U379"/>
<keyword evidence="4" id="KW-0808">Transferase</keyword>
<dbReference type="InterPro" id="IPR029044">
    <property type="entry name" value="Nucleotide-diphossugar_trans"/>
</dbReference>
<evidence type="ECO:0000256" key="3">
    <source>
        <dbReference type="ARBA" id="ARBA00022676"/>
    </source>
</evidence>
<sequence>MREKALWQNYQQLHQKNPAPDSEAKVDFYNQNSQNIKTVNHAPNPEAAIIIPAHNESILLPRALAAINQALTFSQTSLSVIVVDNASADATPEIAHAFGTKVVSQPKKGVAWARQAGLYAVEPSTRFILTTDADTVVSENWLSPHLKELADTANQTVFTHGPISYECDFKDDLVKWFLYEIYKRAAFQVQKTKPEELKIGIGGGNSGFIKSVALKENGYNTTLHTGEDIDLMKRILNNGQDKRVDASVITSNRRIIHQDGIVYHSLRKLYCNVVYFATGGHWPGKTTRKP</sequence>
<dbReference type="PANTHER" id="PTHR43646:SF2">
    <property type="entry name" value="GLYCOSYLTRANSFERASE 2-LIKE DOMAIN-CONTAINING PROTEIN"/>
    <property type="match status" value="1"/>
</dbReference>